<keyword evidence="4" id="KW-1185">Reference proteome</keyword>
<dbReference type="Proteomes" id="UP000321424">
    <property type="component" value="Unassembled WGS sequence"/>
</dbReference>
<evidence type="ECO:0008006" key="5">
    <source>
        <dbReference type="Google" id="ProtNLM"/>
    </source>
</evidence>
<dbReference type="InterPro" id="IPR000182">
    <property type="entry name" value="GNAT_dom"/>
</dbReference>
<dbReference type="CDD" id="cd04301">
    <property type="entry name" value="NAT_SF"/>
    <property type="match status" value="1"/>
</dbReference>
<accession>A0A511M8K2</accession>
<proteinExistence type="predicted"/>
<name>A0A511M8K2_9NOCA</name>
<dbReference type="InterPro" id="IPR005018">
    <property type="entry name" value="DOMON_domain"/>
</dbReference>
<organism evidence="3 4">
    <name type="scientific">Nocardia ninae NBRC 108245</name>
    <dbReference type="NCBI Taxonomy" id="1210091"/>
    <lineage>
        <taxon>Bacteria</taxon>
        <taxon>Bacillati</taxon>
        <taxon>Actinomycetota</taxon>
        <taxon>Actinomycetes</taxon>
        <taxon>Mycobacteriales</taxon>
        <taxon>Nocardiaceae</taxon>
        <taxon>Nocardia</taxon>
    </lineage>
</organism>
<dbReference type="AlphaFoldDB" id="A0A511M8K2"/>
<dbReference type="RefSeq" id="WP_186818308.1">
    <property type="nucleotide sequence ID" value="NZ_BJXA01000006.1"/>
</dbReference>
<feature type="domain" description="N-acetyltransferase" evidence="2">
    <location>
        <begin position="1"/>
        <end position="152"/>
    </location>
</feature>
<reference evidence="3 4" key="1">
    <citation type="submission" date="2019-07" db="EMBL/GenBank/DDBJ databases">
        <title>Whole genome shotgun sequence of Nocardia ninae NBRC 108245.</title>
        <authorList>
            <person name="Hosoyama A."/>
            <person name="Uohara A."/>
            <person name="Ohji S."/>
            <person name="Ichikawa N."/>
        </authorList>
    </citation>
    <scope>NUCLEOTIDE SEQUENCE [LARGE SCALE GENOMIC DNA]</scope>
    <source>
        <strain evidence="3 4">NBRC 108245</strain>
    </source>
</reference>
<dbReference type="Pfam" id="PF00583">
    <property type="entry name" value="Acetyltransf_1"/>
    <property type="match status" value="1"/>
</dbReference>
<evidence type="ECO:0000313" key="3">
    <source>
        <dbReference type="EMBL" id="GEM36919.1"/>
    </source>
</evidence>
<gene>
    <name evidence="3" type="ORF">NN4_14380</name>
</gene>
<feature type="domain" description="DOMON" evidence="1">
    <location>
        <begin position="104"/>
        <end position="152"/>
    </location>
</feature>
<dbReference type="PROSITE" id="PS51186">
    <property type="entry name" value="GNAT"/>
    <property type="match status" value="1"/>
</dbReference>
<evidence type="ECO:0000259" key="2">
    <source>
        <dbReference type="PROSITE" id="PS51186"/>
    </source>
</evidence>
<dbReference type="GO" id="GO:0016747">
    <property type="term" value="F:acyltransferase activity, transferring groups other than amino-acyl groups"/>
    <property type="evidence" value="ECO:0007669"/>
    <property type="project" value="InterPro"/>
</dbReference>
<protein>
    <recommendedName>
        <fullName evidence="5">N-acetyltransferase domain-containing protein</fullName>
    </recommendedName>
</protein>
<comment type="caution">
    <text evidence="3">The sequence shown here is derived from an EMBL/GenBank/DDBJ whole genome shotgun (WGS) entry which is preliminary data.</text>
</comment>
<dbReference type="EMBL" id="BJXA01000006">
    <property type="protein sequence ID" value="GEM36919.1"/>
    <property type="molecule type" value="Genomic_DNA"/>
</dbReference>
<sequence length="152" mass="16568">MEIRRIARGEGAAVGKLWDRMCRELVDGGPLTERGLVELSRMLDMSAWHRDAFCLVAVVDSTIVGFVNGRVDTGDGLLPGMCGEIDSLYVVAGHRGSGISRALAEAAVAWLRDRGAAPIRYLSCAEAHDDHRFWVGLGFEPDMICLSLYSSE</sequence>
<dbReference type="PROSITE" id="PS50836">
    <property type="entry name" value="DOMON"/>
    <property type="match status" value="1"/>
</dbReference>
<dbReference type="Gene3D" id="3.40.630.30">
    <property type="match status" value="1"/>
</dbReference>
<evidence type="ECO:0000313" key="4">
    <source>
        <dbReference type="Proteomes" id="UP000321424"/>
    </source>
</evidence>
<dbReference type="InterPro" id="IPR016181">
    <property type="entry name" value="Acyl_CoA_acyltransferase"/>
</dbReference>
<dbReference type="SUPFAM" id="SSF55729">
    <property type="entry name" value="Acyl-CoA N-acyltransferases (Nat)"/>
    <property type="match status" value="1"/>
</dbReference>
<evidence type="ECO:0000259" key="1">
    <source>
        <dbReference type="PROSITE" id="PS50836"/>
    </source>
</evidence>